<evidence type="ECO:0000256" key="3">
    <source>
        <dbReference type="SAM" id="Phobius"/>
    </source>
</evidence>
<proteinExistence type="predicted"/>
<protein>
    <submittedName>
        <fullName evidence="4">Uncharacterized protein</fullName>
    </submittedName>
</protein>
<feature type="transmembrane region" description="Helical" evidence="3">
    <location>
        <begin position="259"/>
        <end position="278"/>
    </location>
</feature>
<keyword evidence="3" id="KW-0812">Transmembrane</keyword>
<feature type="coiled-coil region" evidence="1">
    <location>
        <begin position="76"/>
        <end position="185"/>
    </location>
</feature>
<reference evidence="4" key="1">
    <citation type="submission" date="2021-01" db="EMBL/GenBank/DDBJ databases">
        <title>WGS of actinomycetes isolated from Thailand.</title>
        <authorList>
            <person name="Thawai C."/>
        </authorList>
    </citation>
    <scope>NUCLEOTIDE SEQUENCE</scope>
    <source>
        <strain evidence="4">RCU-197</strain>
    </source>
</reference>
<dbReference type="Proteomes" id="UP000661858">
    <property type="component" value="Unassembled WGS sequence"/>
</dbReference>
<sequence>MDESPDRLTGDTYLFGTASDHGGVYQAGRDQTVTHFNVHVDPAPGLTASAHVARRVTPQAAQQHTQRVIEALALAVEHFRQRCVELAAEAQRARAEGRREALREVQEKLREAESRVIRAQAKKEEAERERERLENLMARTRYEAESARWSSARAPDDERTFEDILGAADDELRSIRAELRTLAEDLGRSEEPLGSHTVVRGDVVREARAGREFAEGEYRAMSGDSPKAFPSTRPGHPAARSAPRSAMSATRPGRFRRGLGRLFFVAAGLPMPMAGAAIRSMYSQEPGVAVVWSILFPVAAVLLAVGATSLLIFCARLTLAWQKDDGTVVVSCFFHAALGAGMFVVGISLSPAAVPPLTDCGRVIAEYVGPL</sequence>
<dbReference type="RefSeq" id="WP_201837360.1">
    <property type="nucleotide sequence ID" value="NZ_JAERRK010000009.1"/>
</dbReference>
<keyword evidence="3" id="KW-1133">Transmembrane helix</keyword>
<evidence type="ECO:0000256" key="2">
    <source>
        <dbReference type="SAM" id="MobiDB-lite"/>
    </source>
</evidence>
<gene>
    <name evidence="4" type="ORF">JK359_19765</name>
</gene>
<feature type="region of interest" description="Disordered" evidence="2">
    <location>
        <begin position="220"/>
        <end position="251"/>
    </location>
</feature>
<keyword evidence="5" id="KW-1185">Reference proteome</keyword>
<evidence type="ECO:0000313" key="4">
    <source>
        <dbReference type="EMBL" id="MBL1084176.1"/>
    </source>
</evidence>
<dbReference type="EMBL" id="JAERRK010000009">
    <property type="protein sequence ID" value="MBL1084176.1"/>
    <property type="molecule type" value="Genomic_DNA"/>
</dbReference>
<dbReference type="AlphaFoldDB" id="A0A937JP97"/>
<feature type="transmembrane region" description="Helical" evidence="3">
    <location>
        <begin position="290"/>
        <end position="315"/>
    </location>
</feature>
<feature type="transmembrane region" description="Helical" evidence="3">
    <location>
        <begin position="327"/>
        <end position="349"/>
    </location>
</feature>
<name>A0A937JP97_9ACTN</name>
<comment type="caution">
    <text evidence="4">The sequence shown here is derived from an EMBL/GenBank/DDBJ whole genome shotgun (WGS) entry which is preliminary data.</text>
</comment>
<evidence type="ECO:0000313" key="5">
    <source>
        <dbReference type="Proteomes" id="UP000661858"/>
    </source>
</evidence>
<accession>A0A937JP97</accession>
<evidence type="ECO:0000256" key="1">
    <source>
        <dbReference type="SAM" id="Coils"/>
    </source>
</evidence>
<keyword evidence="1" id="KW-0175">Coiled coil</keyword>
<feature type="compositionally biased region" description="Low complexity" evidence="2">
    <location>
        <begin position="237"/>
        <end position="251"/>
    </location>
</feature>
<keyword evidence="3" id="KW-0472">Membrane</keyword>
<organism evidence="4 5">
    <name type="scientific">Streptomyces actinomycinicus</name>
    <dbReference type="NCBI Taxonomy" id="1695166"/>
    <lineage>
        <taxon>Bacteria</taxon>
        <taxon>Bacillati</taxon>
        <taxon>Actinomycetota</taxon>
        <taxon>Actinomycetes</taxon>
        <taxon>Kitasatosporales</taxon>
        <taxon>Streptomycetaceae</taxon>
        <taxon>Streptomyces</taxon>
    </lineage>
</organism>